<dbReference type="RefSeq" id="WP_012660746.1">
    <property type="nucleotide sequence ID" value="NZ_FUZJ01000002.1"/>
</dbReference>
<name>A0ABY1SCQ1_CALBS</name>
<dbReference type="SUPFAM" id="SSF46955">
    <property type="entry name" value="Putative DNA-binding domain"/>
    <property type="match status" value="1"/>
</dbReference>
<reference evidence="3 4" key="1">
    <citation type="submission" date="2017-05" db="EMBL/GenBank/DDBJ databases">
        <authorList>
            <person name="Varghese N."/>
            <person name="Submissions S."/>
        </authorList>
    </citation>
    <scope>NUCLEOTIDE SEQUENCE [LARGE SCALE GENOMIC DNA]</scope>
    <source>
        <strain evidence="3 4">MACB1020</strain>
    </source>
</reference>
<dbReference type="EMBL" id="FXXC01000003">
    <property type="protein sequence ID" value="SMR98630.1"/>
    <property type="molecule type" value="Genomic_DNA"/>
</dbReference>
<keyword evidence="4" id="KW-1185">Reference proteome</keyword>
<dbReference type="Pfam" id="PF02796">
    <property type="entry name" value="HTH_7"/>
    <property type="match status" value="1"/>
</dbReference>
<dbReference type="GeneID" id="31774122"/>
<dbReference type="Gene3D" id="1.10.10.60">
    <property type="entry name" value="Homeodomain-like"/>
    <property type="match status" value="1"/>
</dbReference>
<sequence>MKNIQQLCDELGISRTTVYKYIRRLGIEVKKEGNIAFINDDDIEKIKEALSTASTNSLHTDYKLEYIQSLQQQIETLQKQVDFLKEQLRAKDEQIAKLIQTNQNFQVLLKEKEEQIYQLEGQKQKGSFLKKLFGR</sequence>
<dbReference type="InterPro" id="IPR006120">
    <property type="entry name" value="Resolvase_HTH_dom"/>
</dbReference>
<organism evidence="3 4">
    <name type="scientific">Caldicellulosiruptor bescii</name>
    <name type="common">Anaerocellum thermophilum</name>
    <dbReference type="NCBI Taxonomy" id="31899"/>
    <lineage>
        <taxon>Bacteria</taxon>
        <taxon>Bacillati</taxon>
        <taxon>Bacillota</taxon>
        <taxon>Bacillota incertae sedis</taxon>
        <taxon>Caldicellulosiruptorales</taxon>
        <taxon>Caldicellulosiruptoraceae</taxon>
        <taxon>Caldicellulosiruptor</taxon>
    </lineage>
</organism>
<evidence type="ECO:0000313" key="4">
    <source>
        <dbReference type="Proteomes" id="UP000196803"/>
    </source>
</evidence>
<protein>
    <submittedName>
        <fullName evidence="3">HTH domain-containing protein</fullName>
    </submittedName>
</protein>
<accession>A0ABY1SCQ1</accession>
<gene>
    <name evidence="3" type="ORF">SAMN05216240_2878</name>
</gene>
<feature type="domain" description="Resolvase HTH" evidence="2">
    <location>
        <begin position="4"/>
        <end position="22"/>
    </location>
</feature>
<comment type="caution">
    <text evidence="3">The sequence shown here is derived from an EMBL/GenBank/DDBJ whole genome shotgun (WGS) entry which is preliminary data.</text>
</comment>
<evidence type="ECO:0000256" key="1">
    <source>
        <dbReference type="SAM" id="Coils"/>
    </source>
</evidence>
<evidence type="ECO:0000259" key="2">
    <source>
        <dbReference type="Pfam" id="PF02796"/>
    </source>
</evidence>
<proteinExistence type="predicted"/>
<feature type="coiled-coil region" evidence="1">
    <location>
        <begin position="67"/>
        <end position="122"/>
    </location>
</feature>
<keyword evidence="1" id="KW-0175">Coiled coil</keyword>
<dbReference type="Proteomes" id="UP000196803">
    <property type="component" value="Unassembled WGS sequence"/>
</dbReference>
<dbReference type="InterPro" id="IPR009061">
    <property type="entry name" value="DNA-bd_dom_put_sf"/>
</dbReference>
<evidence type="ECO:0000313" key="3">
    <source>
        <dbReference type="EMBL" id="SMR98630.1"/>
    </source>
</evidence>